<protein>
    <recommendedName>
        <fullName evidence="5">Phage shock protein B</fullName>
    </recommendedName>
</protein>
<keyword evidence="4" id="KW-1185">Reference proteome</keyword>
<evidence type="ECO:0008006" key="5">
    <source>
        <dbReference type="Google" id="ProtNLM"/>
    </source>
</evidence>
<keyword evidence="2" id="KW-0812">Transmembrane</keyword>
<dbReference type="Proteomes" id="UP001161422">
    <property type="component" value="Unassembled WGS sequence"/>
</dbReference>
<dbReference type="EMBL" id="BSNC01000001">
    <property type="protein sequence ID" value="GLP94816.1"/>
    <property type="molecule type" value="Genomic_DNA"/>
</dbReference>
<accession>A0AA37RNX0</accession>
<organism evidence="3 4">
    <name type="scientific">Paraferrimonas sedimenticola</name>
    <dbReference type="NCBI Taxonomy" id="375674"/>
    <lineage>
        <taxon>Bacteria</taxon>
        <taxon>Pseudomonadati</taxon>
        <taxon>Pseudomonadota</taxon>
        <taxon>Gammaproteobacteria</taxon>
        <taxon>Alteromonadales</taxon>
        <taxon>Ferrimonadaceae</taxon>
        <taxon>Paraferrimonas</taxon>
    </lineage>
</organism>
<feature type="transmembrane region" description="Helical" evidence="2">
    <location>
        <begin position="6"/>
        <end position="24"/>
    </location>
</feature>
<gene>
    <name evidence="3" type="ORF">GCM10007895_01220</name>
</gene>
<evidence type="ECO:0000313" key="3">
    <source>
        <dbReference type="EMBL" id="GLP94816.1"/>
    </source>
</evidence>
<reference evidence="3" key="1">
    <citation type="journal article" date="2014" name="Int. J. Syst. Evol. Microbiol.">
        <title>Complete genome sequence of Corynebacterium casei LMG S-19264T (=DSM 44701T), isolated from a smear-ripened cheese.</title>
        <authorList>
            <consortium name="US DOE Joint Genome Institute (JGI-PGF)"/>
            <person name="Walter F."/>
            <person name="Albersmeier A."/>
            <person name="Kalinowski J."/>
            <person name="Ruckert C."/>
        </authorList>
    </citation>
    <scope>NUCLEOTIDE SEQUENCE</scope>
    <source>
        <strain evidence="3">NBRC 101628</strain>
    </source>
</reference>
<keyword evidence="2" id="KW-0472">Membrane</keyword>
<dbReference type="RefSeq" id="WP_095506183.1">
    <property type="nucleotide sequence ID" value="NZ_BSNC01000001.1"/>
</dbReference>
<keyword evidence="1" id="KW-0175">Coiled coil</keyword>
<dbReference type="AlphaFoldDB" id="A0AA37RNX0"/>
<comment type="caution">
    <text evidence="3">The sequence shown here is derived from an EMBL/GenBank/DDBJ whole genome shotgun (WGS) entry which is preliminary data.</text>
</comment>
<feature type="coiled-coil region" evidence="1">
    <location>
        <begin position="43"/>
        <end position="70"/>
    </location>
</feature>
<keyword evidence="2" id="KW-1133">Transmembrane helix</keyword>
<evidence type="ECO:0000313" key="4">
    <source>
        <dbReference type="Proteomes" id="UP001161422"/>
    </source>
</evidence>
<sequence length="86" mass="9640">MNPAILSLLIPLIAIGGGLMLTAYRSHLKHQKELAMHSAEIQGKASERQVSQMELEIEKLKQRVATLEAIVTDNTYQLRKDINELS</sequence>
<evidence type="ECO:0000256" key="1">
    <source>
        <dbReference type="SAM" id="Coils"/>
    </source>
</evidence>
<evidence type="ECO:0000256" key="2">
    <source>
        <dbReference type="SAM" id="Phobius"/>
    </source>
</evidence>
<name>A0AA37RNX0_9GAMM</name>
<proteinExistence type="predicted"/>
<reference evidence="3" key="2">
    <citation type="submission" date="2023-01" db="EMBL/GenBank/DDBJ databases">
        <title>Draft genome sequence of Paraferrimonas sedimenticola strain NBRC 101628.</title>
        <authorList>
            <person name="Sun Q."/>
            <person name="Mori K."/>
        </authorList>
    </citation>
    <scope>NUCLEOTIDE SEQUENCE</scope>
    <source>
        <strain evidence="3">NBRC 101628</strain>
    </source>
</reference>